<dbReference type="Proteomes" id="UP000076555">
    <property type="component" value="Unassembled WGS sequence"/>
</dbReference>
<name>A0A166KX51_NODSP</name>
<gene>
    <name evidence="1" type="ORF">A2T98_00950</name>
</gene>
<evidence type="ECO:0008006" key="3">
    <source>
        <dbReference type="Google" id="ProtNLM"/>
    </source>
</evidence>
<evidence type="ECO:0000313" key="2">
    <source>
        <dbReference type="Proteomes" id="UP000076555"/>
    </source>
</evidence>
<accession>A0A166KX51</accession>
<proteinExistence type="predicted"/>
<comment type="caution">
    <text evidence="1">The sequence shown here is derived from an EMBL/GenBank/DDBJ whole genome shotgun (WGS) entry which is preliminary data.</text>
</comment>
<evidence type="ECO:0000313" key="1">
    <source>
        <dbReference type="EMBL" id="KZL51649.1"/>
    </source>
</evidence>
<dbReference type="Gene3D" id="3.40.50.150">
    <property type="entry name" value="Vaccinia Virus protein VP39"/>
    <property type="match status" value="1"/>
</dbReference>
<organism evidence="1 2">
    <name type="scientific">Nodularia spumigena CENA596</name>
    <dbReference type="NCBI Taxonomy" id="1819295"/>
    <lineage>
        <taxon>Bacteria</taxon>
        <taxon>Bacillati</taxon>
        <taxon>Cyanobacteriota</taxon>
        <taxon>Cyanophyceae</taxon>
        <taxon>Nostocales</taxon>
        <taxon>Nodulariaceae</taxon>
        <taxon>Nodularia</taxon>
    </lineage>
</organism>
<dbReference type="SUPFAM" id="SSF53335">
    <property type="entry name" value="S-adenosyl-L-methionine-dependent methyltransferases"/>
    <property type="match status" value="1"/>
</dbReference>
<protein>
    <recommendedName>
        <fullName evidence="3">Methyltransferase domain-containing protein</fullName>
    </recommendedName>
</protein>
<dbReference type="AlphaFoldDB" id="A0A166KX51"/>
<sequence length="67" mass="7599">MEPKEQALVLDAVTRTGGIPVLICQMYPQWQIVSIDLAENMLPIASQYIHQANLPQQIRCELVDVKH</sequence>
<dbReference type="InterPro" id="IPR029063">
    <property type="entry name" value="SAM-dependent_MTases_sf"/>
</dbReference>
<reference evidence="1 2" key="1">
    <citation type="submission" date="2016-04" db="EMBL/GenBank/DDBJ databases">
        <title>Draft Genome Assembly of the Bloom-forming Cyanobacterium Nodularia spumigena Strain CENA596 in Shrimp Production Ponds.</title>
        <authorList>
            <person name="Popin R.V."/>
            <person name="Rigonato J."/>
            <person name="Abreu V.A."/>
            <person name="Andreote A.P."/>
            <person name="Silveira S.B."/>
            <person name="Odebrecht C."/>
            <person name="Fiore M.F."/>
        </authorList>
    </citation>
    <scope>NUCLEOTIDE SEQUENCE [LARGE SCALE GENOMIC DNA]</scope>
    <source>
        <strain evidence="1 2">CENA596</strain>
    </source>
</reference>
<dbReference type="EMBL" id="LWAJ01000013">
    <property type="protein sequence ID" value="KZL51649.1"/>
    <property type="molecule type" value="Genomic_DNA"/>
</dbReference>